<dbReference type="AlphaFoldDB" id="A0A6L2MIP3"/>
<dbReference type="EMBL" id="BKCJ010006535">
    <property type="protein sequence ID" value="GEU72652.1"/>
    <property type="molecule type" value="Genomic_DNA"/>
</dbReference>
<evidence type="ECO:0000313" key="1">
    <source>
        <dbReference type="EMBL" id="GEU72652.1"/>
    </source>
</evidence>
<gene>
    <name evidence="1" type="ORF">Tci_044630</name>
</gene>
<comment type="caution">
    <text evidence="1">The sequence shown here is derived from an EMBL/GenBank/DDBJ whole genome shotgun (WGS) entry which is preliminary data.</text>
</comment>
<name>A0A6L2MIP3_TANCI</name>
<accession>A0A6L2MIP3</accession>
<keyword evidence="1" id="KW-0808">Transferase</keyword>
<dbReference type="GO" id="GO:0003964">
    <property type="term" value="F:RNA-directed DNA polymerase activity"/>
    <property type="evidence" value="ECO:0007669"/>
    <property type="project" value="UniProtKB-KW"/>
</dbReference>
<proteinExistence type="predicted"/>
<keyword evidence="1" id="KW-0548">Nucleotidyltransferase</keyword>
<reference evidence="1" key="1">
    <citation type="journal article" date="2019" name="Sci. Rep.">
        <title>Draft genome of Tanacetum cinerariifolium, the natural source of mosquito coil.</title>
        <authorList>
            <person name="Yamashiro T."/>
            <person name="Shiraishi A."/>
            <person name="Satake H."/>
            <person name="Nakayama K."/>
        </authorList>
    </citation>
    <scope>NUCLEOTIDE SEQUENCE</scope>
</reference>
<organism evidence="1">
    <name type="scientific">Tanacetum cinerariifolium</name>
    <name type="common">Dalmatian daisy</name>
    <name type="synonym">Chrysanthemum cinerariifolium</name>
    <dbReference type="NCBI Taxonomy" id="118510"/>
    <lineage>
        <taxon>Eukaryota</taxon>
        <taxon>Viridiplantae</taxon>
        <taxon>Streptophyta</taxon>
        <taxon>Embryophyta</taxon>
        <taxon>Tracheophyta</taxon>
        <taxon>Spermatophyta</taxon>
        <taxon>Magnoliopsida</taxon>
        <taxon>eudicotyledons</taxon>
        <taxon>Gunneridae</taxon>
        <taxon>Pentapetalae</taxon>
        <taxon>asterids</taxon>
        <taxon>campanulids</taxon>
        <taxon>Asterales</taxon>
        <taxon>Asteraceae</taxon>
        <taxon>Asteroideae</taxon>
        <taxon>Anthemideae</taxon>
        <taxon>Anthemidinae</taxon>
        <taxon>Tanacetum</taxon>
    </lineage>
</organism>
<protein>
    <submittedName>
        <fullName evidence="1">Reverse transcriptase domain-containing protein</fullName>
    </submittedName>
</protein>
<keyword evidence="1" id="KW-0695">RNA-directed DNA polymerase</keyword>
<sequence length="380" mass="42622">MPPSRIYELAQIDTFYNSLNDNDQDSLNAAAGGKLLSKTTREAFQIVENKSKVLDIFAKKVVTPTPVKAVEESSVTFGGAHAYYNCPNTDNNQPSVCAATGTYNQVAPQNHASNYMAPPGFAPIQNSQKRFNHNQGQGNNFNRGNNFHSNQPFQVPNNPVQQGTLSSNTILNPKGEMKAITTKSGVAYEGPLIPIPKKVVEREIEETTDKEQTNFQGCTADIQHLVSPISEPDVPKTLPKLNIPYPSRLNDQKLHEKATNKMEKFFQIFQDLHFDISFADALLLMPKFATTIKSLLTNKDKLFELANILLNKNCSAMLLKKLPEKLRDPDKFHIPCDFSRMDRYDWLIKRVMQSTRKINGLKGNQGLNARIRSQEERLGA</sequence>